<dbReference type="PATRIC" id="fig|999419.3.peg.280"/>
<name>K5YNQ7_9BACT</name>
<dbReference type="Proteomes" id="UP000001218">
    <property type="component" value="Unassembled WGS sequence"/>
</dbReference>
<accession>K5YNQ7</accession>
<dbReference type="HOGENOM" id="CLU_1179319_0_0_10"/>
<dbReference type="AlphaFoldDB" id="K5YNQ7"/>
<gene>
    <name evidence="1" type="ORF">HMPREF1077_00282</name>
</gene>
<sequence>MQNNSKKSLVRMYVMDNLFYNRNITCYLLIQETRKEFCITLEEHAFGSDIVLCLFLSFGSICTDDNHFILNDVMTNSTIVLRKNDSDLIVDKGFLFMKEKCFVYEDEYNYFEYEYFLDIKKEYKSKEENRKRYLSKLSMDKIPLQLGDYYNQHLHVCLDKGFYYQIYFLIERYVAKIAEGKWEKIGNKLLLHDTSLECDFVYLIESDYLYPIFAPNDLNETDRYSLGIMYPFINR</sequence>
<dbReference type="RefSeq" id="WP_008154278.1">
    <property type="nucleotide sequence ID" value="NZ_JH976465.1"/>
</dbReference>
<protein>
    <submittedName>
        <fullName evidence="1">Uncharacterized protein</fullName>
    </submittedName>
</protein>
<dbReference type="OrthoDB" id="1094210at2"/>
<evidence type="ECO:0000313" key="2">
    <source>
        <dbReference type="Proteomes" id="UP000001218"/>
    </source>
</evidence>
<comment type="caution">
    <text evidence="1">The sequence shown here is derived from an EMBL/GenBank/DDBJ whole genome shotgun (WGS) entry which is preliminary data.</text>
</comment>
<reference evidence="1 2" key="1">
    <citation type="submission" date="2012-02" db="EMBL/GenBank/DDBJ databases">
        <title>The Genome Sequence of Parabacteroides johnsonii CL02T12C29.</title>
        <authorList>
            <consortium name="The Broad Institute Genome Sequencing Platform"/>
            <person name="Earl A."/>
            <person name="Ward D."/>
            <person name="Feldgarden M."/>
            <person name="Gevers D."/>
            <person name="Zitomersky N.L."/>
            <person name="Coyne M.J."/>
            <person name="Comstock L.E."/>
            <person name="Young S.K."/>
            <person name="Zeng Q."/>
            <person name="Gargeya S."/>
            <person name="Fitzgerald M."/>
            <person name="Haas B."/>
            <person name="Abouelleil A."/>
            <person name="Alvarado L."/>
            <person name="Arachchi H.M."/>
            <person name="Berlin A."/>
            <person name="Chapman S.B."/>
            <person name="Gearin G."/>
            <person name="Goldberg J."/>
            <person name="Griggs A."/>
            <person name="Gujja S."/>
            <person name="Hansen M."/>
            <person name="Heiman D."/>
            <person name="Howarth C."/>
            <person name="Larimer J."/>
            <person name="Lui A."/>
            <person name="MacDonald P.J.P."/>
            <person name="McCowen C."/>
            <person name="Montmayeur A."/>
            <person name="Murphy C."/>
            <person name="Neiman D."/>
            <person name="Pearson M."/>
            <person name="Priest M."/>
            <person name="Roberts A."/>
            <person name="Saif S."/>
            <person name="Shea T."/>
            <person name="Sisk P."/>
            <person name="Stolte C."/>
            <person name="Sykes S."/>
            <person name="Wortman J."/>
            <person name="Nusbaum C."/>
            <person name="Birren B."/>
        </authorList>
    </citation>
    <scope>NUCLEOTIDE SEQUENCE [LARGE SCALE GENOMIC DNA]</scope>
    <source>
        <strain evidence="1 2">CL02T12C29</strain>
    </source>
</reference>
<dbReference type="EMBL" id="AGZP01000004">
    <property type="protein sequence ID" value="EKN15577.1"/>
    <property type="molecule type" value="Genomic_DNA"/>
</dbReference>
<proteinExistence type="predicted"/>
<evidence type="ECO:0000313" key="1">
    <source>
        <dbReference type="EMBL" id="EKN15577.1"/>
    </source>
</evidence>
<organism evidence="1 2">
    <name type="scientific">Parabacteroides johnsonii CL02T12C29</name>
    <dbReference type="NCBI Taxonomy" id="999419"/>
    <lineage>
        <taxon>Bacteria</taxon>
        <taxon>Pseudomonadati</taxon>
        <taxon>Bacteroidota</taxon>
        <taxon>Bacteroidia</taxon>
        <taxon>Bacteroidales</taxon>
        <taxon>Tannerellaceae</taxon>
        <taxon>Parabacteroides</taxon>
    </lineage>
</organism>